<keyword evidence="2" id="KW-1185">Reference proteome</keyword>
<proteinExistence type="predicted"/>
<protein>
    <submittedName>
        <fullName evidence="1">Uncharacterized protein</fullName>
    </submittedName>
</protein>
<dbReference type="AntiFam" id="ANF00012">
    <property type="entry name" value="tRNA translation"/>
</dbReference>
<evidence type="ECO:0000313" key="1">
    <source>
        <dbReference type="EMBL" id="EDO53863.1"/>
    </source>
</evidence>
<accession>A0ABC9NBE9</accession>
<name>A0ABC9NBE9_BACUC</name>
<evidence type="ECO:0000313" key="2">
    <source>
        <dbReference type="Proteomes" id="UP000004110"/>
    </source>
</evidence>
<sequence length="81" mass="9184">MRSEGKKRTLELSLIQGFSKIEKLFGGATRNRTGDTRIFSPLLYQLSYGTMFISFAVAKVVKLLDYAIAFIIKNADNWLYG</sequence>
<organism evidence="1 2">
    <name type="scientific">Bacteroides uniformis (strain ATCC 8492 / DSM 6597 / CCUG 4942 / CIP 103695 / JCM 5828 / KCTC 5204 / NCTC 13054 / VPI 0061)</name>
    <dbReference type="NCBI Taxonomy" id="411479"/>
    <lineage>
        <taxon>Bacteria</taxon>
        <taxon>Pseudomonadati</taxon>
        <taxon>Bacteroidota</taxon>
        <taxon>Bacteroidia</taxon>
        <taxon>Bacteroidales</taxon>
        <taxon>Bacteroidaceae</taxon>
        <taxon>Bacteroides</taxon>
    </lineage>
</organism>
<comment type="caution">
    <text evidence="1">The sequence shown here is derived from an EMBL/GenBank/DDBJ whole genome shotgun (WGS) entry which is preliminary data.</text>
</comment>
<dbReference type="Proteomes" id="UP000004110">
    <property type="component" value="Unassembled WGS sequence"/>
</dbReference>
<gene>
    <name evidence="1" type="ORF">BACUNI_02484</name>
</gene>
<dbReference type="EMBL" id="AAYH02000044">
    <property type="protein sequence ID" value="EDO53863.1"/>
    <property type="molecule type" value="Genomic_DNA"/>
</dbReference>
<dbReference type="AlphaFoldDB" id="A0ABC9NBE9"/>
<reference evidence="1" key="1">
    <citation type="submission" date="2007-06" db="EMBL/GenBank/DDBJ databases">
        <authorList>
            <person name="Fulton L."/>
            <person name="Clifton S."/>
            <person name="Fulton B."/>
            <person name="Xu J."/>
            <person name="Minx P."/>
            <person name="Pepin K.H."/>
            <person name="Johnson M."/>
            <person name="Thiruvilangam P."/>
            <person name="Bhonagiri V."/>
            <person name="Nash W.E."/>
            <person name="Mardis E.R."/>
            <person name="Wilson R.K."/>
        </authorList>
    </citation>
    <scope>NUCLEOTIDE SEQUENCE [LARGE SCALE GENOMIC DNA]</scope>
    <source>
        <strain evidence="1">ATCC 8492</strain>
    </source>
</reference>
<reference evidence="1" key="2">
    <citation type="submission" date="2013-11" db="EMBL/GenBank/DDBJ databases">
        <title>Draft genome sequence of Bacteroides uniformis (ATCC 8492).</title>
        <authorList>
            <person name="Sudarsanam P."/>
            <person name="Ley R."/>
            <person name="Guruge J."/>
            <person name="Turnbaugh P.J."/>
            <person name="Mahowald M."/>
            <person name="Liep D."/>
            <person name="Gordon J."/>
        </authorList>
    </citation>
    <scope>NUCLEOTIDE SEQUENCE</scope>
    <source>
        <strain evidence="1">ATCC 8492</strain>
    </source>
</reference>